<feature type="domain" description="DUF4189" evidence="2">
    <location>
        <begin position="67"/>
        <end position="165"/>
    </location>
</feature>
<feature type="signal peptide" evidence="1">
    <location>
        <begin position="1"/>
        <end position="21"/>
    </location>
</feature>
<sequence>MFPLILVGLLLCLFVAGEARAEGRCPPGQYPIGGQGVGGCAPIPGSGTGTGGVQSGPIATGRWIKTWGAIAGAASTGDMGASVGRRSKREAVSEALARCATHGAKDCKIDTTYKNQCVAYADPEPGSKGIVSISVAGSREDATSRVLSYCAKNGGGQCKVLYTDCAEPIFESF</sequence>
<evidence type="ECO:0000313" key="3">
    <source>
        <dbReference type="EMBL" id="MDZ7514376.1"/>
    </source>
</evidence>
<dbReference type="RefSeq" id="WP_075075738.1">
    <property type="nucleotide sequence ID" value="NZ_CP196982.1"/>
</dbReference>
<evidence type="ECO:0000259" key="2">
    <source>
        <dbReference type="Pfam" id="PF13827"/>
    </source>
</evidence>
<dbReference type="InterPro" id="IPR025240">
    <property type="entry name" value="DUF4189"/>
</dbReference>
<name>A0ABU5MNN0_9GAMM</name>
<organism evidence="3 4">
    <name type="scientific">Stenotrophomonas muris</name>
    <dbReference type="NCBI Taxonomy" id="2963283"/>
    <lineage>
        <taxon>Bacteria</taxon>
        <taxon>Pseudomonadati</taxon>
        <taxon>Pseudomonadota</taxon>
        <taxon>Gammaproteobacteria</taxon>
        <taxon>Lysobacterales</taxon>
        <taxon>Lysobacteraceae</taxon>
        <taxon>Stenotrophomonas</taxon>
    </lineage>
</organism>
<proteinExistence type="predicted"/>
<gene>
    <name evidence="3" type="ORF">U5F72_21490</name>
</gene>
<evidence type="ECO:0000313" key="4">
    <source>
        <dbReference type="Proteomes" id="UP001290894"/>
    </source>
</evidence>
<comment type="caution">
    <text evidence="3">The sequence shown here is derived from an EMBL/GenBank/DDBJ whole genome shotgun (WGS) entry which is preliminary data.</text>
</comment>
<reference evidence="3 4" key="1">
    <citation type="submission" date="2023-12" db="EMBL/GenBank/DDBJ databases">
        <title>'Antibacterial potential of Stenotrophomonas maltophilia cystic fibrosis isolates' (manuscript under preparation).</title>
        <authorList>
            <person name="Crisan C.V."/>
            <person name="Pettis M."/>
            <person name="Goldberg J.B."/>
        </authorList>
    </citation>
    <scope>NUCLEOTIDE SEQUENCE [LARGE SCALE GENOMIC DNA]</scope>
    <source>
        <strain evidence="3 4">CCV155</strain>
    </source>
</reference>
<feature type="chain" id="PRO_5046630032" evidence="1">
    <location>
        <begin position="22"/>
        <end position="173"/>
    </location>
</feature>
<dbReference type="Proteomes" id="UP001290894">
    <property type="component" value="Unassembled WGS sequence"/>
</dbReference>
<protein>
    <submittedName>
        <fullName evidence="3">DUF4189 domain-containing protein</fullName>
    </submittedName>
</protein>
<accession>A0ABU5MNN0</accession>
<evidence type="ECO:0000256" key="1">
    <source>
        <dbReference type="SAM" id="SignalP"/>
    </source>
</evidence>
<dbReference type="Pfam" id="PF13827">
    <property type="entry name" value="DUF4189"/>
    <property type="match status" value="1"/>
</dbReference>
<keyword evidence="4" id="KW-1185">Reference proteome</keyword>
<keyword evidence="1" id="KW-0732">Signal</keyword>
<dbReference type="EMBL" id="JAXUAC010000093">
    <property type="protein sequence ID" value="MDZ7514376.1"/>
    <property type="molecule type" value="Genomic_DNA"/>
</dbReference>